<accession>A0AAJ4XT02</accession>
<dbReference type="Proteomes" id="UP001294444">
    <property type="component" value="Unassembled WGS sequence"/>
</dbReference>
<keyword evidence="3" id="KW-1185">Reference proteome</keyword>
<dbReference type="EMBL" id="OAPG01000021">
    <property type="protein sequence ID" value="SNX87892.1"/>
    <property type="molecule type" value="Genomic_DNA"/>
</dbReference>
<evidence type="ECO:0000313" key="3">
    <source>
        <dbReference type="Proteomes" id="UP001294444"/>
    </source>
</evidence>
<dbReference type="AlphaFoldDB" id="A0AAJ4XT02"/>
<name>A0AAJ4XT02_9BASI</name>
<gene>
    <name evidence="2" type="ORF">MEPE_06603</name>
</gene>
<evidence type="ECO:0000313" key="2">
    <source>
        <dbReference type="EMBL" id="SNX87892.1"/>
    </source>
</evidence>
<proteinExistence type="predicted"/>
<sequence>MGLRTEEMQKKAWRNLLRRPGNDTADAVASVADIKARTLATWDETCERNGGISLNGNDADMAELAQ</sequence>
<reference evidence="2" key="1">
    <citation type="submission" date="2023-10" db="EMBL/GenBank/DDBJ databases">
        <authorList>
            <person name="Guldener U."/>
        </authorList>
    </citation>
    <scope>NUCLEOTIDE SEQUENCE</scope>
    <source>
        <strain evidence="2">Mp4</strain>
    </source>
</reference>
<protein>
    <submittedName>
        <fullName evidence="2">Uncharacterized protein</fullName>
    </submittedName>
</protein>
<evidence type="ECO:0000256" key="1">
    <source>
        <dbReference type="SAM" id="MobiDB-lite"/>
    </source>
</evidence>
<feature type="region of interest" description="Disordered" evidence="1">
    <location>
        <begin position="47"/>
        <end position="66"/>
    </location>
</feature>
<comment type="caution">
    <text evidence="2">The sequence shown here is derived from an EMBL/GenBank/DDBJ whole genome shotgun (WGS) entry which is preliminary data.</text>
</comment>
<organism evidence="2 3">
    <name type="scientific">Melanopsichium pennsylvanicum</name>
    <dbReference type="NCBI Taxonomy" id="63383"/>
    <lineage>
        <taxon>Eukaryota</taxon>
        <taxon>Fungi</taxon>
        <taxon>Dikarya</taxon>
        <taxon>Basidiomycota</taxon>
        <taxon>Ustilaginomycotina</taxon>
        <taxon>Ustilaginomycetes</taxon>
        <taxon>Ustilaginales</taxon>
        <taxon>Ustilaginaceae</taxon>
        <taxon>Melanopsichium</taxon>
    </lineage>
</organism>